<sequence>MGGFVPPFKGVYMKVRFLNNVFSSDYGIFKIGDEIEVDVDFYNRFKGDIELIEDIKEVKEKKDKMQKKNLSKEV</sequence>
<dbReference type="Proteomes" id="UP000075398">
    <property type="component" value="Unassembled WGS sequence"/>
</dbReference>
<gene>
    <name evidence="1" type="ORF">AMQ22_02225</name>
</gene>
<dbReference type="AlphaFoldDB" id="A0A150IJK5"/>
<name>A0A150IJK5_9EURY</name>
<protein>
    <submittedName>
        <fullName evidence="1">Uncharacterized protein</fullName>
    </submittedName>
</protein>
<dbReference type="EMBL" id="LNGC01000240">
    <property type="protein sequence ID" value="KYC45220.1"/>
    <property type="molecule type" value="Genomic_DNA"/>
</dbReference>
<reference evidence="1 2" key="1">
    <citation type="journal article" date="2016" name="ISME J.">
        <title>Chasing the elusive Euryarchaeota class WSA2: genomes reveal a uniquely fastidious methyl-reducing methanogen.</title>
        <authorList>
            <person name="Nobu M.K."/>
            <person name="Narihiro T."/>
            <person name="Kuroda K."/>
            <person name="Mei R."/>
            <person name="Liu W.T."/>
        </authorList>
    </citation>
    <scope>NUCLEOTIDE SEQUENCE [LARGE SCALE GENOMIC DNA]</scope>
    <source>
        <strain evidence="1">U1lsi0528_Bin055</strain>
    </source>
</reference>
<comment type="caution">
    <text evidence="1">The sequence shown here is derived from an EMBL/GenBank/DDBJ whole genome shotgun (WGS) entry which is preliminary data.</text>
</comment>
<organism evidence="1 2">
    <name type="scientific">Candidatus Methanofastidiosum methylothiophilum</name>
    <dbReference type="NCBI Taxonomy" id="1705564"/>
    <lineage>
        <taxon>Archaea</taxon>
        <taxon>Methanobacteriati</taxon>
        <taxon>Methanobacteriota</taxon>
        <taxon>Stenosarchaea group</taxon>
        <taxon>Candidatus Methanofastidiosia</taxon>
        <taxon>Candidatus Methanofastidiosales</taxon>
        <taxon>Candidatus Methanofastidiosaceae</taxon>
        <taxon>Candidatus Methanofastidiosum</taxon>
    </lineage>
</organism>
<accession>A0A150IJK5</accession>
<evidence type="ECO:0000313" key="1">
    <source>
        <dbReference type="EMBL" id="KYC45220.1"/>
    </source>
</evidence>
<evidence type="ECO:0000313" key="2">
    <source>
        <dbReference type="Proteomes" id="UP000075398"/>
    </source>
</evidence>
<proteinExistence type="predicted"/>